<protein>
    <submittedName>
        <fullName evidence="1">Uncharacterized protein</fullName>
    </submittedName>
</protein>
<organism evidence="1 2">
    <name type="scientific">Pandoraea faecigallinarum</name>
    <dbReference type="NCBI Taxonomy" id="656179"/>
    <lineage>
        <taxon>Bacteria</taxon>
        <taxon>Pseudomonadati</taxon>
        <taxon>Pseudomonadota</taxon>
        <taxon>Betaproteobacteria</taxon>
        <taxon>Burkholderiales</taxon>
        <taxon>Burkholderiaceae</taxon>
        <taxon>Pandoraea</taxon>
    </lineage>
</organism>
<dbReference type="PATRIC" id="fig|656179.3.peg.2457"/>
<gene>
    <name evidence="1" type="ORF">AB870_11560</name>
</gene>
<name>A0A0H3WS44_9BURK</name>
<keyword evidence="2" id="KW-1185">Reference proteome</keyword>
<evidence type="ECO:0000313" key="1">
    <source>
        <dbReference type="EMBL" id="AKM30607.1"/>
    </source>
</evidence>
<proteinExistence type="predicted"/>
<evidence type="ECO:0000313" key="2">
    <source>
        <dbReference type="Proteomes" id="UP000035651"/>
    </source>
</evidence>
<dbReference type="Proteomes" id="UP000035651">
    <property type="component" value="Chromosome"/>
</dbReference>
<sequence>MGNDLTGARHSPADSMAPAPAGRRLAAAPAGYLRFASAAVAAAASDLWEAACKGYEKNYDARTPASFHGLTEFEKRLVVKSAVDKVFEKDAWTIDGYFNRLTANGDVKKYLEKTLSRVKRDEVEQVLLKDDKIFFDKRRHLMQRIDKYKMVFGAETWEMENARNDLWSEVREAVYENRSITVPESFLQLTEEDRRKVAKLTVDWIFSPVNDETGKWFDPVVEIEMMRPYLTRTVPHGTYQRVAGRESLKNVKERIIAYDMREADPQAEIKSAKNEVCNAVRKSVADRKNPIGPASFMSLTEEGKKEVARLSVNWTLSPVNDETEFWFFALVEKEFIREYLEHTVSQRKYDEVARSGRLESVREAILKRGMLAG</sequence>
<dbReference type="EMBL" id="CP011807">
    <property type="protein sequence ID" value="AKM30607.1"/>
    <property type="molecule type" value="Genomic_DNA"/>
</dbReference>
<dbReference type="KEGG" id="pfg:AB870_11560"/>
<dbReference type="AlphaFoldDB" id="A0A0H3WS44"/>
<accession>A0A0H3WS44</accession>
<reference evidence="1" key="1">
    <citation type="submission" date="2016-06" db="EMBL/GenBank/DDBJ databases">
        <title>Complete Genome Sequence of Pandoraea faecigallinarum DSM-23572.</title>
        <authorList>
            <person name="Yong D."/>
            <person name="Ee R."/>
            <person name="Lim Y.-L."/>
            <person name="Yin W.-F."/>
            <person name="Chan K.-G."/>
        </authorList>
    </citation>
    <scope>NUCLEOTIDE SEQUENCE</scope>
    <source>
        <strain evidence="1">DSM 23572</strain>
    </source>
</reference>